<dbReference type="EMBL" id="JACAGB010000010">
    <property type="protein sequence ID" value="KAF6338247.1"/>
    <property type="molecule type" value="Genomic_DNA"/>
</dbReference>
<protein>
    <submittedName>
        <fullName evidence="2">Uncharacterized protein</fullName>
    </submittedName>
</protein>
<feature type="transmembrane region" description="Helical" evidence="1">
    <location>
        <begin position="59"/>
        <end position="80"/>
    </location>
</feature>
<sequence>MGVQMVVPLFSCLVDFHIMSLLYRTRGPLQKDSCNRASCCSLCCPTCFSPFSMLCLLPFLLHCPTYLLLCSLAPFCSTWLPSALSSVLTAILGGLICIFTPIGWWAWLVGVVKVQSICTFLFY</sequence>
<evidence type="ECO:0000313" key="3">
    <source>
        <dbReference type="Proteomes" id="UP000558488"/>
    </source>
</evidence>
<organism evidence="2 3">
    <name type="scientific">Pipistrellus kuhlii</name>
    <name type="common">Kuhl's pipistrelle</name>
    <dbReference type="NCBI Taxonomy" id="59472"/>
    <lineage>
        <taxon>Eukaryota</taxon>
        <taxon>Metazoa</taxon>
        <taxon>Chordata</taxon>
        <taxon>Craniata</taxon>
        <taxon>Vertebrata</taxon>
        <taxon>Euteleostomi</taxon>
        <taxon>Mammalia</taxon>
        <taxon>Eutheria</taxon>
        <taxon>Laurasiatheria</taxon>
        <taxon>Chiroptera</taxon>
        <taxon>Yangochiroptera</taxon>
        <taxon>Vespertilionidae</taxon>
        <taxon>Pipistrellus</taxon>
    </lineage>
</organism>
<keyword evidence="1" id="KW-1133">Transmembrane helix</keyword>
<accession>A0A7J7WLD7</accession>
<feature type="transmembrane region" description="Helical" evidence="1">
    <location>
        <begin position="86"/>
        <end position="107"/>
    </location>
</feature>
<dbReference type="AlphaFoldDB" id="A0A7J7WLD7"/>
<evidence type="ECO:0000256" key="1">
    <source>
        <dbReference type="SAM" id="Phobius"/>
    </source>
</evidence>
<name>A0A7J7WLD7_PIPKU</name>
<keyword evidence="3" id="KW-1185">Reference proteome</keyword>
<gene>
    <name evidence="2" type="ORF">mPipKuh1_007969</name>
</gene>
<proteinExistence type="predicted"/>
<comment type="caution">
    <text evidence="2">The sequence shown here is derived from an EMBL/GenBank/DDBJ whole genome shotgun (WGS) entry which is preliminary data.</text>
</comment>
<keyword evidence="1" id="KW-0812">Transmembrane</keyword>
<dbReference type="Proteomes" id="UP000558488">
    <property type="component" value="Unassembled WGS sequence"/>
</dbReference>
<reference evidence="2 3" key="1">
    <citation type="journal article" date="2020" name="Nature">
        <title>Six reference-quality genomes reveal evolution of bat adaptations.</title>
        <authorList>
            <person name="Jebb D."/>
            <person name="Huang Z."/>
            <person name="Pippel M."/>
            <person name="Hughes G.M."/>
            <person name="Lavrichenko K."/>
            <person name="Devanna P."/>
            <person name="Winkler S."/>
            <person name="Jermiin L.S."/>
            <person name="Skirmuntt E.C."/>
            <person name="Katzourakis A."/>
            <person name="Burkitt-Gray L."/>
            <person name="Ray D.A."/>
            <person name="Sullivan K.A.M."/>
            <person name="Roscito J.G."/>
            <person name="Kirilenko B.M."/>
            <person name="Davalos L.M."/>
            <person name="Corthals A.P."/>
            <person name="Power M.L."/>
            <person name="Jones G."/>
            <person name="Ransome R.D."/>
            <person name="Dechmann D.K.N."/>
            <person name="Locatelli A.G."/>
            <person name="Puechmaille S.J."/>
            <person name="Fedrigo O."/>
            <person name="Jarvis E.D."/>
            <person name="Hiller M."/>
            <person name="Vernes S.C."/>
            <person name="Myers E.W."/>
            <person name="Teeling E.C."/>
        </authorList>
    </citation>
    <scope>NUCLEOTIDE SEQUENCE [LARGE SCALE GENOMIC DNA]</scope>
    <source>
        <strain evidence="2">MPipKuh1</strain>
        <tissue evidence="2">Flight muscle</tissue>
    </source>
</reference>
<keyword evidence="1" id="KW-0472">Membrane</keyword>
<evidence type="ECO:0000313" key="2">
    <source>
        <dbReference type="EMBL" id="KAF6338247.1"/>
    </source>
</evidence>